<dbReference type="InterPro" id="IPR029068">
    <property type="entry name" value="Glyas_Bleomycin-R_OHBP_Dase"/>
</dbReference>
<dbReference type="PROSITE" id="PS51819">
    <property type="entry name" value="VOC"/>
    <property type="match status" value="1"/>
</dbReference>
<dbReference type="CDD" id="cd07262">
    <property type="entry name" value="VOC_like"/>
    <property type="match status" value="1"/>
</dbReference>
<evidence type="ECO:0000313" key="2">
    <source>
        <dbReference type="EMBL" id="MYM24553.1"/>
    </source>
</evidence>
<dbReference type="Gene3D" id="3.10.180.10">
    <property type="entry name" value="2,3-Dihydroxybiphenyl 1,2-Dioxygenase, domain 1"/>
    <property type="match status" value="1"/>
</dbReference>
<dbReference type="SUPFAM" id="SSF54593">
    <property type="entry name" value="Glyoxalase/Bleomycin resistance protein/Dihydroxybiphenyl dioxygenase"/>
    <property type="match status" value="1"/>
</dbReference>
<dbReference type="EMBL" id="WWCN01000011">
    <property type="protein sequence ID" value="MYM24553.1"/>
    <property type="molecule type" value="Genomic_DNA"/>
</dbReference>
<protein>
    <submittedName>
        <fullName evidence="2">VOC family protein</fullName>
    </submittedName>
</protein>
<name>A0A6L8KAT4_9BURK</name>
<reference evidence="2 3" key="1">
    <citation type="submission" date="2019-12" db="EMBL/GenBank/DDBJ databases">
        <title>Novel species isolated from a subtropical stream in China.</title>
        <authorList>
            <person name="Lu H."/>
        </authorList>
    </citation>
    <scope>NUCLEOTIDE SEQUENCE [LARGE SCALE GENOMIC DNA]</scope>
    <source>
        <strain evidence="2 3">FT135W</strain>
    </source>
</reference>
<feature type="domain" description="VOC" evidence="1">
    <location>
        <begin position="1"/>
        <end position="127"/>
    </location>
</feature>
<dbReference type="RefSeq" id="WP_161008019.1">
    <property type="nucleotide sequence ID" value="NZ_WWCN01000011.1"/>
</dbReference>
<keyword evidence="3" id="KW-1185">Reference proteome</keyword>
<evidence type="ECO:0000259" key="1">
    <source>
        <dbReference type="PROSITE" id="PS51819"/>
    </source>
</evidence>
<dbReference type="AlphaFoldDB" id="A0A6L8KAT4"/>
<gene>
    <name evidence="2" type="ORF">GTP46_18065</name>
</gene>
<dbReference type="InterPro" id="IPR037523">
    <property type="entry name" value="VOC_core"/>
</dbReference>
<dbReference type="PANTHER" id="PTHR35006:SF1">
    <property type="entry name" value="BLL2941 PROTEIN"/>
    <property type="match status" value="1"/>
</dbReference>
<dbReference type="InterPro" id="IPR004360">
    <property type="entry name" value="Glyas_Fos-R_dOase_dom"/>
</dbReference>
<sequence length="136" mass="15143">MLSHVYVGINNFEETLPFYSALMAELGARQRFIDHHRPWAAWQPAEGIRPLFIIGAPYDNQPAACGNGQMLALMATSREMVDRAYAAAREHGGVCEGAPGLRPQYHANYYGAYFRDPEGNKLCVVCHDEHHGAQPD</sequence>
<dbReference type="PANTHER" id="PTHR35006">
    <property type="entry name" value="GLYOXALASE FAMILY PROTEIN (AFU_ORTHOLOGUE AFUA_5G14830)"/>
    <property type="match status" value="1"/>
</dbReference>
<proteinExistence type="predicted"/>
<evidence type="ECO:0000313" key="3">
    <source>
        <dbReference type="Proteomes" id="UP000479335"/>
    </source>
</evidence>
<comment type="caution">
    <text evidence="2">The sequence shown here is derived from an EMBL/GenBank/DDBJ whole genome shotgun (WGS) entry which is preliminary data.</text>
</comment>
<accession>A0A6L8KAT4</accession>
<organism evidence="2 3">
    <name type="scientific">Duganella flavida</name>
    <dbReference type="NCBI Taxonomy" id="2692175"/>
    <lineage>
        <taxon>Bacteria</taxon>
        <taxon>Pseudomonadati</taxon>
        <taxon>Pseudomonadota</taxon>
        <taxon>Betaproteobacteria</taxon>
        <taxon>Burkholderiales</taxon>
        <taxon>Oxalobacteraceae</taxon>
        <taxon>Telluria group</taxon>
        <taxon>Duganella</taxon>
    </lineage>
</organism>
<dbReference type="Proteomes" id="UP000479335">
    <property type="component" value="Unassembled WGS sequence"/>
</dbReference>
<dbReference type="Pfam" id="PF00903">
    <property type="entry name" value="Glyoxalase"/>
    <property type="match status" value="1"/>
</dbReference>